<organism evidence="2 3">
    <name type="scientific">Microvirga lupini</name>
    <dbReference type="NCBI Taxonomy" id="420324"/>
    <lineage>
        <taxon>Bacteria</taxon>
        <taxon>Pseudomonadati</taxon>
        <taxon>Pseudomonadota</taxon>
        <taxon>Alphaproteobacteria</taxon>
        <taxon>Hyphomicrobiales</taxon>
        <taxon>Methylobacteriaceae</taxon>
        <taxon>Microvirga</taxon>
    </lineage>
</organism>
<protein>
    <submittedName>
        <fullName evidence="2">Uncharacterized protein</fullName>
    </submittedName>
</protein>
<feature type="region of interest" description="Disordered" evidence="1">
    <location>
        <begin position="378"/>
        <end position="401"/>
    </location>
</feature>
<evidence type="ECO:0000256" key="1">
    <source>
        <dbReference type="SAM" id="MobiDB-lite"/>
    </source>
</evidence>
<name>A0A7W4YW75_9HYPH</name>
<proteinExistence type="predicted"/>
<dbReference type="EMBL" id="JACHWB010000001">
    <property type="protein sequence ID" value="MBB3017723.1"/>
    <property type="molecule type" value="Genomic_DNA"/>
</dbReference>
<evidence type="ECO:0000313" key="2">
    <source>
        <dbReference type="EMBL" id="MBB3017723.1"/>
    </source>
</evidence>
<reference evidence="2 3" key="1">
    <citation type="submission" date="2020-08" db="EMBL/GenBank/DDBJ databases">
        <title>The Agave Microbiome: Exploring the role of microbial communities in plant adaptations to desert environments.</title>
        <authorList>
            <person name="Partida-Martinez L.P."/>
        </authorList>
    </citation>
    <scope>NUCLEOTIDE SEQUENCE [LARGE SCALE GENOMIC DNA]</scope>
    <source>
        <strain evidence="2 3">AT3.9</strain>
    </source>
</reference>
<comment type="caution">
    <text evidence="2">The sequence shown here is derived from an EMBL/GenBank/DDBJ whole genome shotgun (WGS) entry which is preliminary data.</text>
</comment>
<evidence type="ECO:0000313" key="3">
    <source>
        <dbReference type="Proteomes" id="UP000532010"/>
    </source>
</evidence>
<gene>
    <name evidence="2" type="ORF">FHR70_000763</name>
</gene>
<dbReference type="RefSeq" id="WP_183447246.1">
    <property type="nucleotide sequence ID" value="NZ_JACHWB010000001.1"/>
</dbReference>
<dbReference type="AlphaFoldDB" id="A0A7W4YW75"/>
<dbReference type="Proteomes" id="UP000532010">
    <property type="component" value="Unassembled WGS sequence"/>
</dbReference>
<keyword evidence="3" id="KW-1185">Reference proteome</keyword>
<sequence>MNMLQKLLRHPHSAVFDKQPDAVRAFRLRHPDGASWSVSNDVLIAAHPSRSFTYDLSTYTIGSLILRLKADGFAVTEMSSYLFGLSARVLITGSGSQSVSNGDQLMGFRSLLWSIYSAFTPELREARRQVGEALKQMIIPTAEGEWLDYWGSLYGVPRDDGEPDSRYQGRIPAEAFRLRVNKYAIEKAVLELTGKKVVIRETWENMFRLDVSRLSGSDHLVDDARWRYGYIQPVANELFDWGEVLRVIDRNRAAGVIILPPQAEIDEFIDGRLDGTVTFGITELFGALVRTLDEARLDWMQLGNAQQIRNWRVKTESEGGILVAGGVAGIVAMVILDELFPIYVHGDLPAAQEPPGIAEEFRLPTNINHWSAGRTWSRETWRARGSASPRRSAGRMDTETA</sequence>
<accession>A0A7W4YW75</accession>